<evidence type="ECO:0000313" key="1">
    <source>
        <dbReference type="EMBL" id="CAG8744670.1"/>
    </source>
</evidence>
<accession>A0ABN7VAW4</accession>
<gene>
    <name evidence="1" type="ORF">GMARGA_LOCUS15740</name>
</gene>
<sequence>MNSDSHIIVGTDALFRKPKSNLICTISINSETYKKIKDEYKEDAYLKNVLKMLEDSRSDEAK</sequence>
<proteinExistence type="predicted"/>
<protein>
    <submittedName>
        <fullName evidence="1">19661_t:CDS:1</fullName>
    </submittedName>
</protein>
<dbReference type="EMBL" id="CAJVQB010011026">
    <property type="protein sequence ID" value="CAG8744670.1"/>
    <property type="molecule type" value="Genomic_DNA"/>
</dbReference>
<evidence type="ECO:0000313" key="2">
    <source>
        <dbReference type="Proteomes" id="UP000789901"/>
    </source>
</evidence>
<organism evidence="1 2">
    <name type="scientific">Gigaspora margarita</name>
    <dbReference type="NCBI Taxonomy" id="4874"/>
    <lineage>
        <taxon>Eukaryota</taxon>
        <taxon>Fungi</taxon>
        <taxon>Fungi incertae sedis</taxon>
        <taxon>Mucoromycota</taxon>
        <taxon>Glomeromycotina</taxon>
        <taxon>Glomeromycetes</taxon>
        <taxon>Diversisporales</taxon>
        <taxon>Gigasporaceae</taxon>
        <taxon>Gigaspora</taxon>
    </lineage>
</organism>
<reference evidence="1 2" key="1">
    <citation type="submission" date="2021-06" db="EMBL/GenBank/DDBJ databases">
        <authorList>
            <person name="Kallberg Y."/>
            <person name="Tangrot J."/>
            <person name="Rosling A."/>
        </authorList>
    </citation>
    <scope>NUCLEOTIDE SEQUENCE [LARGE SCALE GENOMIC DNA]</scope>
    <source>
        <strain evidence="1 2">120-4 pot B 10/14</strain>
    </source>
</reference>
<dbReference type="Proteomes" id="UP000789901">
    <property type="component" value="Unassembled WGS sequence"/>
</dbReference>
<name>A0ABN7VAW4_GIGMA</name>
<keyword evidence="2" id="KW-1185">Reference proteome</keyword>
<comment type="caution">
    <text evidence="1">The sequence shown here is derived from an EMBL/GenBank/DDBJ whole genome shotgun (WGS) entry which is preliminary data.</text>
</comment>